<dbReference type="Pfam" id="PF00535">
    <property type="entry name" value="Glycos_transf_2"/>
    <property type="match status" value="1"/>
</dbReference>
<evidence type="ECO:0000256" key="3">
    <source>
        <dbReference type="ARBA" id="ARBA00022679"/>
    </source>
</evidence>
<feature type="domain" description="Glycosyltransferase 2-like" evidence="5">
    <location>
        <begin position="4"/>
        <end position="137"/>
    </location>
</feature>
<dbReference type="PANTHER" id="PTHR43685:SF5">
    <property type="entry name" value="GLYCOSYLTRANSFERASE EPSE-RELATED"/>
    <property type="match status" value="1"/>
</dbReference>
<dbReference type="PANTHER" id="PTHR43685">
    <property type="entry name" value="GLYCOSYLTRANSFERASE"/>
    <property type="match status" value="1"/>
</dbReference>
<dbReference type="Proteomes" id="UP000474718">
    <property type="component" value="Unassembled WGS sequence"/>
</dbReference>
<keyword evidence="4" id="KW-0812">Transmembrane</keyword>
<evidence type="ECO:0000313" key="8">
    <source>
        <dbReference type="Proteomes" id="UP000184089"/>
    </source>
</evidence>
<dbReference type="Gene3D" id="3.90.550.10">
    <property type="entry name" value="Spore Coat Polysaccharide Biosynthesis Protein SpsA, Chain A"/>
    <property type="match status" value="1"/>
</dbReference>
<dbReference type="SUPFAM" id="SSF53448">
    <property type="entry name" value="Nucleotide-diphospho-sugar transferases"/>
    <property type="match status" value="1"/>
</dbReference>
<dbReference type="InterPro" id="IPR001173">
    <property type="entry name" value="Glyco_trans_2-like"/>
</dbReference>
<evidence type="ECO:0000313" key="6">
    <source>
        <dbReference type="EMBL" id="MZL68884.1"/>
    </source>
</evidence>
<sequence>MSYSVLMTVYRGEKASNLDAAIQSMLKQSVPTDDFVIVCDGELTKGLDKVIDKYVKMYPETFNIVRFPKRDNWAAVLNDGLLLCKNELVARMDSDDISLEMRCEKQLEWMDEYPTTAVISVGIAEFGNDDPSSILSSRILPTRKQGLVHFAKYRCPLNHATVIYKKSAVLEVGGYENFPQYEDYQLWMKMVKKGYIIDNIQEPLYLMRAGDDLYKRRGGKKYFENMKSFKRWMKDQGFLSVFEYAYLLAANGLIVLMPSSFRKWIYCRFLRK</sequence>
<keyword evidence="9" id="KW-1185">Reference proteome</keyword>
<dbReference type="InterPro" id="IPR050834">
    <property type="entry name" value="Glycosyltransf_2"/>
</dbReference>
<evidence type="ECO:0000259" key="5">
    <source>
        <dbReference type="Pfam" id="PF00535"/>
    </source>
</evidence>
<evidence type="ECO:0000256" key="4">
    <source>
        <dbReference type="SAM" id="Phobius"/>
    </source>
</evidence>
<dbReference type="EMBL" id="WWVX01000002">
    <property type="protein sequence ID" value="MZL68884.1"/>
    <property type="molecule type" value="Genomic_DNA"/>
</dbReference>
<reference evidence="7" key="1">
    <citation type="submission" date="2016-11" db="EMBL/GenBank/DDBJ databases">
        <authorList>
            <person name="Varghese N."/>
            <person name="Submissions S."/>
        </authorList>
    </citation>
    <scope>NUCLEOTIDE SEQUENCE</scope>
    <source>
        <strain evidence="7">DSM 4029</strain>
    </source>
</reference>
<dbReference type="GO" id="GO:0016757">
    <property type="term" value="F:glycosyltransferase activity"/>
    <property type="evidence" value="ECO:0007669"/>
    <property type="project" value="UniProtKB-KW"/>
</dbReference>
<dbReference type="RefSeq" id="WP_083546615.1">
    <property type="nucleotide sequence ID" value="NZ_FQVY01000002.1"/>
</dbReference>
<keyword evidence="4" id="KW-1133">Transmembrane helix</keyword>
<feature type="transmembrane region" description="Helical" evidence="4">
    <location>
        <begin position="237"/>
        <end position="256"/>
    </location>
</feature>
<dbReference type="EMBL" id="FQVY01000002">
    <property type="protein sequence ID" value="SHG09148.1"/>
    <property type="molecule type" value="Genomic_DNA"/>
</dbReference>
<keyword evidence="4" id="KW-0472">Membrane</keyword>
<organism evidence="7 8">
    <name type="scientific">Bittarella massiliensis</name>
    <name type="common">ex Durand et al. 2017</name>
    <dbReference type="NCBI Taxonomy" id="1720313"/>
    <lineage>
        <taxon>Bacteria</taxon>
        <taxon>Bacillati</taxon>
        <taxon>Bacillota</taxon>
        <taxon>Clostridia</taxon>
        <taxon>Eubacteriales</taxon>
        <taxon>Oscillospiraceae</taxon>
        <taxon>Bittarella (ex Durand et al. 2017)</taxon>
    </lineage>
</organism>
<accession>A0AAQ1RVV4</accession>
<proteinExistence type="inferred from homology"/>
<name>A0AAQ1RVV4_9FIRM</name>
<dbReference type="Proteomes" id="UP000184089">
    <property type="component" value="Unassembled WGS sequence"/>
</dbReference>
<gene>
    <name evidence="6" type="ORF">GT747_03730</name>
    <name evidence="7" type="ORF">SAMN05444424_1434</name>
</gene>
<dbReference type="InterPro" id="IPR029044">
    <property type="entry name" value="Nucleotide-diphossugar_trans"/>
</dbReference>
<keyword evidence="2" id="KW-0328">Glycosyltransferase</keyword>
<evidence type="ECO:0000313" key="7">
    <source>
        <dbReference type="EMBL" id="SHG09148.1"/>
    </source>
</evidence>
<keyword evidence="3 7" id="KW-0808">Transferase</keyword>
<reference evidence="6 9" key="3">
    <citation type="journal article" date="2019" name="Nat. Med.">
        <title>A library of human gut bacterial isolates paired with longitudinal multiomics data enables mechanistic microbiome research.</title>
        <authorList>
            <person name="Poyet M."/>
            <person name="Groussin M."/>
            <person name="Gibbons S.M."/>
            <person name="Avila-Pacheco J."/>
            <person name="Jiang X."/>
            <person name="Kearney S.M."/>
            <person name="Perrotta A.R."/>
            <person name="Berdy B."/>
            <person name="Zhao S."/>
            <person name="Lieberman T.D."/>
            <person name="Swanson P.K."/>
            <person name="Smith M."/>
            <person name="Roesemann S."/>
            <person name="Alexander J.E."/>
            <person name="Rich S.A."/>
            <person name="Livny J."/>
            <person name="Vlamakis H."/>
            <person name="Clish C."/>
            <person name="Bullock K."/>
            <person name="Deik A."/>
            <person name="Scott J."/>
            <person name="Pierce K.A."/>
            <person name="Xavier R.J."/>
            <person name="Alm E.J."/>
        </authorList>
    </citation>
    <scope>NUCLEOTIDE SEQUENCE [LARGE SCALE GENOMIC DNA]</scope>
    <source>
        <strain evidence="6 9">BIOML-A2</strain>
    </source>
</reference>
<protein>
    <submittedName>
        <fullName evidence="7">Glycosyl transferase family 2</fullName>
    </submittedName>
    <submittedName>
        <fullName evidence="6">Glycosyltransferase</fullName>
    </submittedName>
</protein>
<comment type="caution">
    <text evidence="7">The sequence shown here is derived from an EMBL/GenBank/DDBJ whole genome shotgun (WGS) entry which is preliminary data.</text>
</comment>
<comment type="similarity">
    <text evidence="1">Belongs to the glycosyltransferase 2 family.</text>
</comment>
<reference evidence="8" key="2">
    <citation type="submission" date="2016-11" db="EMBL/GenBank/DDBJ databases">
        <authorList>
            <person name="Jaros S."/>
            <person name="Januszkiewicz K."/>
            <person name="Wedrychowicz H."/>
        </authorList>
    </citation>
    <scope>NUCLEOTIDE SEQUENCE [LARGE SCALE GENOMIC DNA]</scope>
    <source>
        <strain evidence="8">DSM 4029</strain>
    </source>
</reference>
<evidence type="ECO:0000256" key="2">
    <source>
        <dbReference type="ARBA" id="ARBA00022676"/>
    </source>
</evidence>
<evidence type="ECO:0000256" key="1">
    <source>
        <dbReference type="ARBA" id="ARBA00006739"/>
    </source>
</evidence>
<dbReference type="AlphaFoldDB" id="A0AAQ1RVV4"/>
<evidence type="ECO:0000313" key="9">
    <source>
        <dbReference type="Proteomes" id="UP000474718"/>
    </source>
</evidence>